<dbReference type="PANTHER" id="PTHR12300">
    <property type="entry name" value="HVA22-LIKE PROTEINS"/>
    <property type="match status" value="1"/>
</dbReference>
<accession>A0A1I7YGX4</accession>
<evidence type="ECO:0000313" key="4">
    <source>
        <dbReference type="WBParaSite" id="L893_g16252.t1"/>
    </source>
</evidence>
<evidence type="ECO:0000256" key="1">
    <source>
        <dbReference type="RuleBase" id="RU362006"/>
    </source>
</evidence>
<proteinExistence type="inferred from homology"/>
<dbReference type="AlphaFoldDB" id="A0A1I7YGX4"/>
<dbReference type="WBParaSite" id="L893_g16252.t1">
    <property type="protein sequence ID" value="L893_g16252.t1"/>
    <property type="gene ID" value="L893_g16252"/>
</dbReference>
<keyword evidence="3" id="KW-1185">Reference proteome</keyword>
<feature type="compositionally biased region" description="Low complexity" evidence="2">
    <location>
        <begin position="7"/>
        <end position="33"/>
    </location>
</feature>
<feature type="transmembrane region" description="Helical" evidence="1">
    <location>
        <begin position="157"/>
        <end position="176"/>
    </location>
</feature>
<dbReference type="GO" id="GO:0016020">
    <property type="term" value="C:membrane"/>
    <property type="evidence" value="ECO:0007669"/>
    <property type="project" value="UniProtKB-SubCell"/>
</dbReference>
<feature type="transmembrane region" description="Helical" evidence="1">
    <location>
        <begin position="129"/>
        <end position="145"/>
    </location>
</feature>
<sequence>MASLRKPTTPTTPNPKSQRSAAEQPQESAAAAANNDRTEIREFTDLQPYLINFLYSSENKKLNQLFEAVEKNIQCKREQFVYGVGGLLGLYLMFGSLPALVCNLIGFGYPAYASVKAVRTSTKDDDTRWLIYWTVFAFFTLIDAVRTSTKDDDTRWLIYWTVFAFFTLIDVFAEGIMGVLPVYWLLKALFLIYLYLPATNGAIKLYKSIVDPTITKIDVLLEKYNTE</sequence>
<comment type="subcellular location">
    <subcellularLocation>
        <location evidence="1">Membrane</location>
        <topology evidence="1">Multi-pass membrane protein</topology>
    </subcellularLocation>
</comment>
<dbReference type="InterPro" id="IPR004345">
    <property type="entry name" value="TB2_DP1_HVA22"/>
</dbReference>
<keyword evidence="1" id="KW-0472">Membrane</keyword>
<comment type="similarity">
    <text evidence="1">Belongs to the DP1 family.</text>
</comment>
<protein>
    <recommendedName>
        <fullName evidence="1">Receptor expression-enhancing protein</fullName>
    </recommendedName>
</protein>
<feature type="region of interest" description="Disordered" evidence="2">
    <location>
        <begin position="1"/>
        <end position="34"/>
    </location>
</feature>
<dbReference type="Pfam" id="PF03134">
    <property type="entry name" value="TB2_DP1_HVA22"/>
    <property type="match status" value="1"/>
</dbReference>
<dbReference type="Proteomes" id="UP000095287">
    <property type="component" value="Unplaced"/>
</dbReference>
<evidence type="ECO:0000256" key="2">
    <source>
        <dbReference type="SAM" id="MobiDB-lite"/>
    </source>
</evidence>
<keyword evidence="1" id="KW-1133">Transmembrane helix</keyword>
<name>A0A1I7YGX4_9BILA</name>
<organism evidence="3 4">
    <name type="scientific">Steinernema glaseri</name>
    <dbReference type="NCBI Taxonomy" id="37863"/>
    <lineage>
        <taxon>Eukaryota</taxon>
        <taxon>Metazoa</taxon>
        <taxon>Ecdysozoa</taxon>
        <taxon>Nematoda</taxon>
        <taxon>Chromadorea</taxon>
        <taxon>Rhabditida</taxon>
        <taxon>Tylenchina</taxon>
        <taxon>Panagrolaimomorpha</taxon>
        <taxon>Strongyloidoidea</taxon>
        <taxon>Steinernematidae</taxon>
        <taxon>Steinernema</taxon>
    </lineage>
</organism>
<dbReference type="PANTHER" id="PTHR12300:SF34">
    <property type="entry name" value="RECEPTOR EXPRESSION-ENHANCING PROTEIN"/>
    <property type="match status" value="1"/>
</dbReference>
<keyword evidence="1" id="KW-0812">Transmembrane</keyword>
<feature type="transmembrane region" description="Helical" evidence="1">
    <location>
        <begin position="80"/>
        <end position="109"/>
    </location>
</feature>
<reference evidence="4" key="1">
    <citation type="submission" date="2016-11" db="UniProtKB">
        <authorList>
            <consortium name="WormBaseParasite"/>
        </authorList>
    </citation>
    <scope>IDENTIFICATION</scope>
</reference>
<evidence type="ECO:0000313" key="3">
    <source>
        <dbReference type="Proteomes" id="UP000095287"/>
    </source>
</evidence>